<dbReference type="PROSITE" id="PS50157">
    <property type="entry name" value="ZINC_FINGER_C2H2_2"/>
    <property type="match status" value="2"/>
</dbReference>
<dbReference type="GO" id="GO:0000978">
    <property type="term" value="F:RNA polymerase II cis-regulatory region sequence-specific DNA binding"/>
    <property type="evidence" value="ECO:0007669"/>
    <property type="project" value="TreeGrafter"/>
</dbReference>
<evidence type="ECO:0000256" key="6">
    <source>
        <dbReference type="ARBA" id="ARBA00022833"/>
    </source>
</evidence>
<dbReference type="Ensembl" id="ENSCPBT00000013468.1">
    <property type="protein sequence ID" value="ENSCPBP00000011233.1"/>
    <property type="gene ID" value="ENSCPBG00000008573.1"/>
</dbReference>
<keyword evidence="6" id="KW-0862">Zinc</keyword>
<comment type="similarity">
    <text evidence="2">Belongs to the krueppel C2H2-type zinc-finger protein family.</text>
</comment>
<keyword evidence="13" id="KW-1185">Reference proteome</keyword>
<keyword evidence="7" id="KW-0805">Transcription regulation</keyword>
<evidence type="ECO:0000256" key="2">
    <source>
        <dbReference type="ARBA" id="ARBA00006991"/>
    </source>
</evidence>
<dbReference type="AlphaFoldDB" id="A0A8C3FN25"/>
<accession>A0A8C3FN25</accession>
<dbReference type="FunFam" id="3.30.160.60:FF:000466">
    <property type="entry name" value="zinc finger protein 62 homolog"/>
    <property type="match status" value="1"/>
</dbReference>
<evidence type="ECO:0000313" key="12">
    <source>
        <dbReference type="Ensembl" id="ENSCPBP00000011233.1"/>
    </source>
</evidence>
<reference evidence="12" key="2">
    <citation type="submission" date="2025-09" db="UniProtKB">
        <authorList>
            <consortium name="Ensembl"/>
        </authorList>
    </citation>
    <scope>IDENTIFICATION</scope>
</reference>
<dbReference type="GO" id="GO:0008270">
    <property type="term" value="F:zinc ion binding"/>
    <property type="evidence" value="ECO:0007669"/>
    <property type="project" value="UniProtKB-KW"/>
</dbReference>
<evidence type="ECO:0000313" key="13">
    <source>
        <dbReference type="Proteomes" id="UP000694380"/>
    </source>
</evidence>
<keyword evidence="9" id="KW-0539">Nucleus</keyword>
<reference evidence="12" key="1">
    <citation type="submission" date="2025-08" db="UniProtKB">
        <authorList>
            <consortium name="Ensembl"/>
        </authorList>
    </citation>
    <scope>IDENTIFICATION</scope>
</reference>
<evidence type="ECO:0000256" key="3">
    <source>
        <dbReference type="ARBA" id="ARBA00022723"/>
    </source>
</evidence>
<dbReference type="GO" id="GO:0031981">
    <property type="term" value="C:nuclear lumen"/>
    <property type="evidence" value="ECO:0007669"/>
    <property type="project" value="UniProtKB-ARBA"/>
</dbReference>
<sequence length="111" mass="12583">MRTQEGVRGQVTPLPGKLNKGERPYECIECGESFTNSSALSEHQRIHRGDRPYECSECGKTFIRSSHLIRHQRSHTREKPYECSEQGWLQAPAQQACAWGSKLHGVACRSL</sequence>
<feature type="domain" description="C2H2-type" evidence="11">
    <location>
        <begin position="53"/>
        <end position="80"/>
    </location>
</feature>
<dbReference type="InterPro" id="IPR036236">
    <property type="entry name" value="Znf_C2H2_sf"/>
</dbReference>
<keyword evidence="4" id="KW-0677">Repeat</keyword>
<keyword evidence="3" id="KW-0479">Metal-binding</keyword>
<organism evidence="12 13">
    <name type="scientific">Chrysemys picta bellii</name>
    <name type="common">Western painted turtle</name>
    <name type="synonym">Emys bellii</name>
    <dbReference type="NCBI Taxonomy" id="8478"/>
    <lineage>
        <taxon>Eukaryota</taxon>
        <taxon>Metazoa</taxon>
        <taxon>Chordata</taxon>
        <taxon>Craniata</taxon>
        <taxon>Vertebrata</taxon>
        <taxon>Euteleostomi</taxon>
        <taxon>Archelosauria</taxon>
        <taxon>Testudinata</taxon>
        <taxon>Testudines</taxon>
        <taxon>Cryptodira</taxon>
        <taxon>Durocryptodira</taxon>
        <taxon>Testudinoidea</taxon>
        <taxon>Emydidae</taxon>
        <taxon>Chrysemys</taxon>
    </lineage>
</organism>
<dbReference type="GO" id="GO:0000981">
    <property type="term" value="F:DNA-binding transcription factor activity, RNA polymerase II-specific"/>
    <property type="evidence" value="ECO:0007669"/>
    <property type="project" value="TreeGrafter"/>
</dbReference>
<evidence type="ECO:0000259" key="11">
    <source>
        <dbReference type="PROSITE" id="PS50157"/>
    </source>
</evidence>
<keyword evidence="5 10" id="KW-0863">Zinc-finger</keyword>
<dbReference type="PROSITE" id="PS00028">
    <property type="entry name" value="ZINC_FINGER_C2H2_1"/>
    <property type="match status" value="2"/>
</dbReference>
<dbReference type="OMA" id="NEHIMIH"/>
<comment type="subcellular location">
    <subcellularLocation>
        <location evidence="1">Nucleus</location>
    </subcellularLocation>
</comment>
<dbReference type="PANTHER" id="PTHR23226:SF366">
    <property type="entry name" value="ZINC FINGER PROTEIN ZFP2"/>
    <property type="match status" value="1"/>
</dbReference>
<evidence type="ECO:0000256" key="8">
    <source>
        <dbReference type="ARBA" id="ARBA00023163"/>
    </source>
</evidence>
<dbReference type="SMART" id="SM00355">
    <property type="entry name" value="ZnF_C2H2"/>
    <property type="match status" value="2"/>
</dbReference>
<evidence type="ECO:0000256" key="7">
    <source>
        <dbReference type="ARBA" id="ARBA00023015"/>
    </source>
</evidence>
<dbReference type="Gene3D" id="3.30.160.60">
    <property type="entry name" value="Classic Zinc Finger"/>
    <property type="match status" value="2"/>
</dbReference>
<dbReference type="SUPFAM" id="SSF57667">
    <property type="entry name" value="beta-beta-alpha zinc fingers"/>
    <property type="match status" value="1"/>
</dbReference>
<dbReference type="GeneTree" id="ENSGT00940000163453"/>
<dbReference type="Proteomes" id="UP000694380">
    <property type="component" value="Unplaced"/>
</dbReference>
<name>A0A8C3FN25_CHRPI</name>
<dbReference type="FunFam" id="3.30.160.60:FF:000001">
    <property type="entry name" value="Zinc finger protein 1 homolog"/>
    <property type="match status" value="1"/>
</dbReference>
<dbReference type="Pfam" id="PF00096">
    <property type="entry name" value="zf-C2H2"/>
    <property type="match status" value="2"/>
</dbReference>
<evidence type="ECO:0000256" key="4">
    <source>
        <dbReference type="ARBA" id="ARBA00022737"/>
    </source>
</evidence>
<evidence type="ECO:0000256" key="1">
    <source>
        <dbReference type="ARBA" id="ARBA00004123"/>
    </source>
</evidence>
<evidence type="ECO:0000256" key="5">
    <source>
        <dbReference type="ARBA" id="ARBA00022771"/>
    </source>
</evidence>
<dbReference type="InterPro" id="IPR013087">
    <property type="entry name" value="Znf_C2H2_type"/>
</dbReference>
<proteinExistence type="inferred from homology"/>
<keyword evidence="8" id="KW-0804">Transcription</keyword>
<protein>
    <recommendedName>
        <fullName evidence="11">C2H2-type domain-containing protein</fullName>
    </recommendedName>
</protein>
<evidence type="ECO:0000256" key="10">
    <source>
        <dbReference type="PROSITE-ProRule" id="PRU00042"/>
    </source>
</evidence>
<feature type="domain" description="C2H2-type" evidence="11">
    <location>
        <begin position="25"/>
        <end position="52"/>
    </location>
</feature>
<dbReference type="PANTHER" id="PTHR23226">
    <property type="entry name" value="ZINC FINGER AND SCAN DOMAIN-CONTAINING"/>
    <property type="match status" value="1"/>
</dbReference>
<evidence type="ECO:0000256" key="9">
    <source>
        <dbReference type="ARBA" id="ARBA00023242"/>
    </source>
</evidence>